<dbReference type="AlphaFoldDB" id="A0A7L9FGP6"/>
<dbReference type="Proteomes" id="UP000594121">
    <property type="component" value="Chromosome"/>
</dbReference>
<keyword evidence="1" id="KW-0378">Hydrolase</keyword>
<dbReference type="RefSeq" id="WP_192818952.1">
    <property type="nucleotide sequence ID" value="NZ_CP062310.1"/>
</dbReference>
<dbReference type="GO" id="GO:0004180">
    <property type="term" value="F:carboxypeptidase activity"/>
    <property type="evidence" value="ECO:0007669"/>
    <property type="project" value="UniProtKB-KW"/>
</dbReference>
<dbReference type="GeneID" id="59148329"/>
<dbReference type="InterPro" id="IPR013783">
    <property type="entry name" value="Ig-like_fold"/>
</dbReference>
<dbReference type="SUPFAM" id="SSF49373">
    <property type="entry name" value="Invasin/intimin cell-adhesion fragments"/>
    <property type="match status" value="1"/>
</dbReference>
<dbReference type="EMBL" id="CP062310">
    <property type="protein sequence ID" value="QOJ78980.1"/>
    <property type="molecule type" value="Genomic_DNA"/>
</dbReference>
<protein>
    <submittedName>
        <fullName evidence="1">Carboxypeptidase regulatory-like domain-containing protein</fullName>
    </submittedName>
</protein>
<accession>A0A7L9FGP6</accession>
<reference evidence="1 2" key="1">
    <citation type="submission" date="2020-10" db="EMBL/GenBank/DDBJ databases">
        <title>Thermofilum lucidum 3507LT sp. nov. a novel member of Thermofilaceae family isolated from Chile hot spring, and proposal of description order Thermofilales.</title>
        <authorList>
            <person name="Zayulina K.S."/>
            <person name="Elcheninov A.G."/>
            <person name="Toshchakov S.V."/>
            <person name="Kublanov I.V."/>
        </authorList>
    </citation>
    <scope>NUCLEOTIDE SEQUENCE [LARGE SCALE GENOMIC DNA]</scope>
    <source>
        <strain evidence="1 2">3507LT</strain>
    </source>
</reference>
<keyword evidence="1" id="KW-0121">Carboxypeptidase</keyword>
<sequence length="381" mass="41993">MGDSVRIVKDFAREASAVLGDILVLLGREEIDGTELLNLFSRLRVHVENMHSLRGSFPPGHLLAMNIENIFESVESCVERLKDFQGKRVPVGIAEEIKIHVNDVRERLKVIEKVIEEEFIRGVRPTPELPKLYLHLDSPKVVKVNTCASVVVQVTDGSSPVAGAEVTLSWAGGTVDPASGLTDSKGYFRAKLCPLQPGEYALTVRVTKENFIEARETAVVRVESEETRIVVRAGSFERAVLGPVVLGRDKGGEGNLVLYEPLLPISQFLEKARLDYYSAVEHLRVLAETGTPVPRKFSMAHFVIVPSGNFFSVFCLNKNSTLVRVDGSERLIPGGRTLEEIKVRTNLVILEVGKEALKVPIRVEVVSGVPKRGVPTITENE</sequence>
<gene>
    <name evidence="1" type="ORF">IG193_00495</name>
</gene>
<dbReference type="InterPro" id="IPR008964">
    <property type="entry name" value="Invasin/intimin_cell_adhesion"/>
</dbReference>
<name>A0A7L9FGP6_9CREN</name>
<organism evidence="1 2">
    <name type="scientific">Infirmifilum lucidum</name>
    <dbReference type="NCBI Taxonomy" id="2776706"/>
    <lineage>
        <taxon>Archaea</taxon>
        <taxon>Thermoproteota</taxon>
        <taxon>Thermoprotei</taxon>
        <taxon>Thermofilales</taxon>
        <taxon>Thermofilaceae</taxon>
        <taxon>Infirmifilum</taxon>
    </lineage>
</organism>
<proteinExistence type="predicted"/>
<dbReference type="KEGG" id="thel:IG193_00495"/>
<evidence type="ECO:0000313" key="2">
    <source>
        <dbReference type="Proteomes" id="UP000594121"/>
    </source>
</evidence>
<dbReference type="Gene3D" id="2.60.40.10">
    <property type="entry name" value="Immunoglobulins"/>
    <property type="match status" value="1"/>
</dbReference>
<keyword evidence="1" id="KW-0645">Protease</keyword>
<keyword evidence="2" id="KW-1185">Reference proteome</keyword>
<evidence type="ECO:0000313" key="1">
    <source>
        <dbReference type="EMBL" id="QOJ78980.1"/>
    </source>
</evidence>
<dbReference type="InParanoid" id="A0A7L9FGP6"/>